<comment type="subunit">
    <text evidence="3">Homodimer.</text>
</comment>
<feature type="binding site" evidence="7">
    <location>
        <position position="98"/>
    </location>
    <ligand>
        <name>Zn(2+)</name>
        <dbReference type="ChEBI" id="CHEBI:29105"/>
        <label>2</label>
    </ligand>
</feature>
<organism evidence="9 10">
    <name type="scientific">Paracoccus denitrificans</name>
    <dbReference type="NCBI Taxonomy" id="266"/>
    <lineage>
        <taxon>Bacteria</taxon>
        <taxon>Pseudomonadati</taxon>
        <taxon>Pseudomonadota</taxon>
        <taxon>Alphaproteobacteria</taxon>
        <taxon>Rhodobacterales</taxon>
        <taxon>Paracoccaceae</taxon>
        <taxon>Paracoccus</taxon>
    </lineage>
</organism>
<gene>
    <name evidence="9" type="ORF">DI616_12695</name>
</gene>
<comment type="cofactor">
    <cofactor evidence="1">
        <name>Mn(2+)</name>
        <dbReference type="ChEBI" id="CHEBI:29035"/>
    </cofactor>
</comment>
<proteinExistence type="inferred from homology"/>
<dbReference type="Gene3D" id="3.30.70.360">
    <property type="match status" value="1"/>
</dbReference>
<comment type="caution">
    <text evidence="9">The sequence shown here is derived from an EMBL/GenBank/DDBJ whole genome shotgun (WGS) entry which is preliminary data.</text>
</comment>
<comment type="cofactor">
    <cofactor evidence="7">
        <name>Zn(2+)</name>
        <dbReference type="ChEBI" id="CHEBI:29105"/>
    </cofactor>
    <text evidence="7">Binds 2 Zn(2+) ions per subunit.</text>
</comment>
<evidence type="ECO:0000256" key="3">
    <source>
        <dbReference type="ARBA" id="ARBA00011738"/>
    </source>
</evidence>
<feature type="binding site" evidence="7">
    <location>
        <position position="98"/>
    </location>
    <ligand>
        <name>Zn(2+)</name>
        <dbReference type="ChEBI" id="CHEBI:29105"/>
        <label>1</label>
    </ligand>
</feature>
<dbReference type="EMBL" id="VAFL01000009">
    <property type="protein sequence ID" value="TKW65997.1"/>
    <property type="molecule type" value="Genomic_DNA"/>
</dbReference>
<feature type="binding site" evidence="7">
    <location>
        <position position="87"/>
    </location>
    <ligand>
        <name>Zn(2+)</name>
        <dbReference type="ChEBI" id="CHEBI:29105"/>
        <label>1</label>
    </ligand>
</feature>
<evidence type="ECO:0000313" key="9">
    <source>
        <dbReference type="EMBL" id="TKW65997.1"/>
    </source>
</evidence>
<dbReference type="SUPFAM" id="SSF53187">
    <property type="entry name" value="Zn-dependent exopeptidases"/>
    <property type="match status" value="1"/>
</dbReference>
<keyword evidence="6" id="KW-0464">Manganese</keyword>
<name>A0A533I632_PARDE</name>
<dbReference type="PANTHER" id="PTHR32494:SF19">
    <property type="entry name" value="ALLANTOATE DEIMINASE-RELATED"/>
    <property type="match status" value="1"/>
</dbReference>
<evidence type="ECO:0000256" key="6">
    <source>
        <dbReference type="ARBA" id="ARBA00023211"/>
    </source>
</evidence>
<dbReference type="Pfam" id="PF01546">
    <property type="entry name" value="Peptidase_M20"/>
    <property type="match status" value="1"/>
</dbReference>
<dbReference type="InterPro" id="IPR002933">
    <property type="entry name" value="Peptidase_M20"/>
</dbReference>
<evidence type="ECO:0000256" key="7">
    <source>
        <dbReference type="PIRSR" id="PIRSR001235-1"/>
    </source>
</evidence>
<dbReference type="InterPro" id="IPR011650">
    <property type="entry name" value="Peptidase_M20_dimer"/>
</dbReference>
<dbReference type="Pfam" id="PF07687">
    <property type="entry name" value="M20_dimer"/>
    <property type="match status" value="1"/>
</dbReference>
<protein>
    <submittedName>
        <fullName evidence="9">Zn-dependent hydrolase</fullName>
    </submittedName>
</protein>
<evidence type="ECO:0000313" key="10">
    <source>
        <dbReference type="Proteomes" id="UP000315344"/>
    </source>
</evidence>
<dbReference type="PANTHER" id="PTHR32494">
    <property type="entry name" value="ALLANTOATE DEIMINASE-RELATED"/>
    <property type="match status" value="1"/>
</dbReference>
<dbReference type="GO" id="GO:0046872">
    <property type="term" value="F:metal ion binding"/>
    <property type="evidence" value="ECO:0007669"/>
    <property type="project" value="UniProtKB-KW"/>
</dbReference>
<dbReference type="NCBIfam" id="TIGR01879">
    <property type="entry name" value="hydantase"/>
    <property type="match status" value="1"/>
</dbReference>
<dbReference type="SUPFAM" id="SSF55031">
    <property type="entry name" value="Bacterial exopeptidase dimerisation domain"/>
    <property type="match status" value="1"/>
</dbReference>
<evidence type="ECO:0000259" key="8">
    <source>
        <dbReference type="Pfam" id="PF07687"/>
    </source>
</evidence>
<dbReference type="InterPro" id="IPR010158">
    <property type="entry name" value="Amidase_Cbmase"/>
</dbReference>
<dbReference type="AlphaFoldDB" id="A0A533I632"/>
<feature type="domain" description="Peptidase M20 dimerisation" evidence="8">
    <location>
        <begin position="228"/>
        <end position="327"/>
    </location>
</feature>
<feature type="binding site" evidence="7">
    <location>
        <position position="398"/>
    </location>
    <ligand>
        <name>Zn(2+)</name>
        <dbReference type="ChEBI" id="CHEBI:29105"/>
        <label>2</label>
    </ligand>
</feature>
<dbReference type="Proteomes" id="UP000315344">
    <property type="component" value="Unassembled WGS sequence"/>
</dbReference>
<sequence>MTLPGNAINADDAAWAASLFDQIAAMSPDTAGVSRPALSELETRVLDYLDDCAREAGLEAWRDAGQNSVYALPGQKDAPRYVLTGSHVDSVPQGGNFDGLAGVVASMMCLRASVREGLVLPLPVHAIAMRAEESAWFGPCYIASKVLTGSLAADEAAACHKGDARSLHDHLTDLGVPGAALSGQQPLADLSRIAGYLELHIEQGPLLAERGLPAAAVSGIRGNLRFRNIVVSGEAGHSGAVPRAYRRDPVMAMADLLNRLDESWSTIVQTGGDLVVTAGMVGTDPASHAMSRIPDQVTFSLDIRSQDRQTLSGMQDLLATEMDDIAARRKVGFATGPAIQTAPALMDQRIIAGLQAAMSALGVEPMTMPSGGGHDAAVFANAGVPSGMVFVRNRNGSHNPDEAMEIDDLVVGARIMLQYLSNTSK</sequence>
<evidence type="ECO:0000256" key="2">
    <source>
        <dbReference type="ARBA" id="ARBA00006153"/>
    </source>
</evidence>
<keyword evidence="5 9" id="KW-0378">Hydrolase</keyword>
<reference evidence="9 10" key="1">
    <citation type="journal article" date="2017" name="Nat. Commun.">
        <title>In situ click chemistry generation of cyclooxygenase-2 inhibitors.</title>
        <authorList>
            <person name="Bhardwaj A."/>
            <person name="Kaur J."/>
            <person name="Wuest M."/>
            <person name="Wuest F."/>
        </authorList>
    </citation>
    <scope>NUCLEOTIDE SEQUENCE [LARGE SCALE GENOMIC DNA]</scope>
    <source>
        <strain evidence="9">S2_012_000_R3_94</strain>
    </source>
</reference>
<dbReference type="PIRSF" id="PIRSF001235">
    <property type="entry name" value="Amidase_carbamoylase"/>
    <property type="match status" value="1"/>
</dbReference>
<keyword evidence="7" id="KW-0862">Zinc</keyword>
<evidence type="ECO:0000256" key="5">
    <source>
        <dbReference type="ARBA" id="ARBA00022801"/>
    </source>
</evidence>
<evidence type="ECO:0000256" key="1">
    <source>
        <dbReference type="ARBA" id="ARBA00001936"/>
    </source>
</evidence>
<dbReference type="GO" id="GO:0016813">
    <property type="term" value="F:hydrolase activity, acting on carbon-nitrogen (but not peptide) bonds, in linear amidines"/>
    <property type="evidence" value="ECO:0007669"/>
    <property type="project" value="InterPro"/>
</dbReference>
<comment type="similarity">
    <text evidence="2">Belongs to the peptidase M20 family.</text>
</comment>
<feature type="binding site" evidence="7">
    <location>
        <position position="133"/>
    </location>
    <ligand>
        <name>Zn(2+)</name>
        <dbReference type="ChEBI" id="CHEBI:29105"/>
        <label>2</label>
    </ligand>
</feature>
<accession>A0A533I632</accession>
<keyword evidence="4 7" id="KW-0479">Metal-binding</keyword>
<evidence type="ECO:0000256" key="4">
    <source>
        <dbReference type="ARBA" id="ARBA00022723"/>
    </source>
</evidence>
<feature type="binding site" evidence="7">
    <location>
        <position position="200"/>
    </location>
    <ligand>
        <name>Zn(2+)</name>
        <dbReference type="ChEBI" id="CHEBI:29105"/>
        <label>1</label>
    </ligand>
</feature>
<dbReference type="InterPro" id="IPR036264">
    <property type="entry name" value="Bact_exopeptidase_dim_dom"/>
</dbReference>
<dbReference type="Gene3D" id="3.40.630.10">
    <property type="entry name" value="Zn peptidases"/>
    <property type="match status" value="1"/>
</dbReference>